<dbReference type="RefSeq" id="WP_179426690.1">
    <property type="nucleotide sequence ID" value="NZ_JACBZP010000001.1"/>
</dbReference>
<sequence>MDAVYSINAKYDSVVVPVVHRYAKWAGLSSVLLTGDVIAGSISPRSDEQTLTNFLDSIDSLTDGAFAGDILHNNQRTSTRSGVLKAAAVRQTAGILLDHKIEVLSDVSKLLSDVDRVVEVEHALAEVPGHGIDAVRTGNLWMNAGDDSQVKPDRHILSWLREILDREVTVTEARALLAEAADALAITPWMVDHAIWEAKARK</sequence>
<dbReference type="AlphaFoldDB" id="A0A7Z0D1G7"/>
<name>A0A7Z0D1G7_9MICO</name>
<gene>
    <name evidence="1" type="ORF">BJY26_001304</name>
</gene>
<evidence type="ECO:0000313" key="1">
    <source>
        <dbReference type="EMBL" id="NYI66998.1"/>
    </source>
</evidence>
<organism evidence="1 2">
    <name type="scientific">Spelaeicoccus albus</name>
    <dbReference type="NCBI Taxonomy" id="1280376"/>
    <lineage>
        <taxon>Bacteria</taxon>
        <taxon>Bacillati</taxon>
        <taxon>Actinomycetota</taxon>
        <taxon>Actinomycetes</taxon>
        <taxon>Micrococcales</taxon>
        <taxon>Brevibacteriaceae</taxon>
        <taxon>Spelaeicoccus</taxon>
    </lineage>
</organism>
<accession>A0A7Z0D1G7</accession>
<proteinExistence type="predicted"/>
<keyword evidence="2" id="KW-1185">Reference proteome</keyword>
<evidence type="ECO:0000313" key="2">
    <source>
        <dbReference type="Proteomes" id="UP000539111"/>
    </source>
</evidence>
<comment type="caution">
    <text evidence="1">The sequence shown here is derived from an EMBL/GenBank/DDBJ whole genome shotgun (WGS) entry which is preliminary data.</text>
</comment>
<dbReference type="Proteomes" id="UP000539111">
    <property type="component" value="Unassembled WGS sequence"/>
</dbReference>
<reference evidence="1 2" key="1">
    <citation type="submission" date="2020-07" db="EMBL/GenBank/DDBJ databases">
        <title>Sequencing the genomes of 1000 actinobacteria strains.</title>
        <authorList>
            <person name="Klenk H.-P."/>
        </authorList>
    </citation>
    <scope>NUCLEOTIDE SEQUENCE [LARGE SCALE GENOMIC DNA]</scope>
    <source>
        <strain evidence="1 2">DSM 26341</strain>
    </source>
</reference>
<dbReference type="EMBL" id="JACBZP010000001">
    <property type="protein sequence ID" value="NYI66998.1"/>
    <property type="molecule type" value="Genomic_DNA"/>
</dbReference>
<protein>
    <submittedName>
        <fullName evidence="1">Uncharacterized protein</fullName>
    </submittedName>
</protein>